<dbReference type="OrthoDB" id="5625539at2"/>
<dbReference type="InterPro" id="IPR010982">
    <property type="entry name" value="Lambda_DNA-bd_dom_sf"/>
</dbReference>
<gene>
    <name evidence="3" type="ORF">VZ94_04360</name>
</gene>
<dbReference type="RefSeq" id="WP_045778300.1">
    <property type="nucleotide sequence ID" value="NZ_LAJX01000033.1"/>
</dbReference>
<dbReference type="Proteomes" id="UP000033684">
    <property type="component" value="Unassembled WGS sequence"/>
</dbReference>
<dbReference type="SMART" id="SM00530">
    <property type="entry name" value="HTH_XRE"/>
    <property type="match status" value="1"/>
</dbReference>
<organism evidence="3 4">
    <name type="scientific">Methylocucumis oryzae</name>
    <dbReference type="NCBI Taxonomy" id="1632867"/>
    <lineage>
        <taxon>Bacteria</taxon>
        <taxon>Pseudomonadati</taxon>
        <taxon>Pseudomonadota</taxon>
        <taxon>Gammaproteobacteria</taxon>
        <taxon>Methylococcales</taxon>
        <taxon>Methylococcaceae</taxon>
        <taxon>Methylocucumis</taxon>
    </lineage>
</organism>
<dbReference type="CDD" id="cd00093">
    <property type="entry name" value="HTH_XRE"/>
    <property type="match status" value="1"/>
</dbReference>
<accession>A0A0F3ILF0</accession>
<reference evidence="3 4" key="2">
    <citation type="journal article" date="2016" name="Microb. Ecol.">
        <title>Genome Characteristics of a Novel Type I Methanotroph (Sn10-6) Isolated from a Flooded Indian Rice Field.</title>
        <authorList>
            <person name="Rahalkar M.C."/>
            <person name="Pandit P.S."/>
            <person name="Dhakephalkar P.K."/>
            <person name="Pore S."/>
            <person name="Arora P."/>
            <person name="Kapse N."/>
        </authorList>
    </citation>
    <scope>NUCLEOTIDE SEQUENCE [LARGE SCALE GENOMIC DNA]</scope>
    <source>
        <strain evidence="3 4">Sn10-6</strain>
    </source>
</reference>
<dbReference type="PROSITE" id="PS50943">
    <property type="entry name" value="HTH_CROC1"/>
    <property type="match status" value="1"/>
</dbReference>
<dbReference type="Gene3D" id="1.10.260.40">
    <property type="entry name" value="lambda repressor-like DNA-binding domains"/>
    <property type="match status" value="1"/>
</dbReference>
<dbReference type="SUPFAM" id="SSF47413">
    <property type="entry name" value="lambda repressor-like DNA-binding domains"/>
    <property type="match status" value="1"/>
</dbReference>
<evidence type="ECO:0000256" key="1">
    <source>
        <dbReference type="ARBA" id="ARBA00023125"/>
    </source>
</evidence>
<sequence>MNVFEKIKMLRQLKGWTQEDMANKLEISLNSYGAIERGDTNVNLSRLQKISEVLEVDIAELF</sequence>
<dbReference type="EMBL" id="LAJX01000033">
    <property type="protein sequence ID" value="KJV07492.1"/>
    <property type="molecule type" value="Genomic_DNA"/>
</dbReference>
<dbReference type="PANTHER" id="PTHR46558:SF4">
    <property type="entry name" value="DNA-BIDING PHAGE PROTEIN"/>
    <property type="match status" value="1"/>
</dbReference>
<feature type="domain" description="HTH cro/C1-type" evidence="2">
    <location>
        <begin position="7"/>
        <end position="61"/>
    </location>
</feature>
<comment type="caution">
    <text evidence="3">The sequence shown here is derived from an EMBL/GenBank/DDBJ whole genome shotgun (WGS) entry which is preliminary data.</text>
</comment>
<dbReference type="InterPro" id="IPR001387">
    <property type="entry name" value="Cro/C1-type_HTH"/>
</dbReference>
<keyword evidence="1" id="KW-0238">DNA-binding</keyword>
<evidence type="ECO:0000313" key="3">
    <source>
        <dbReference type="EMBL" id="KJV07492.1"/>
    </source>
</evidence>
<reference evidence="4" key="1">
    <citation type="submission" date="2015-03" db="EMBL/GenBank/DDBJ databases">
        <title>Draft genome sequence of a novel methanotroph (Sn10-6) isolated from flooded ricefield rhizosphere in India.</title>
        <authorList>
            <person name="Pandit P.S."/>
            <person name="Pore S.D."/>
            <person name="Arora P."/>
            <person name="Kapse N.G."/>
            <person name="Dhakephalkar P.K."/>
            <person name="Rahalkar M.C."/>
        </authorList>
    </citation>
    <scope>NUCLEOTIDE SEQUENCE [LARGE SCALE GENOMIC DNA]</scope>
    <source>
        <strain evidence="4">Sn10-6</strain>
    </source>
</reference>
<dbReference type="PANTHER" id="PTHR46558">
    <property type="entry name" value="TRACRIPTIONAL REGULATORY PROTEIN-RELATED-RELATED"/>
    <property type="match status" value="1"/>
</dbReference>
<protein>
    <recommendedName>
        <fullName evidence="2">HTH cro/C1-type domain-containing protein</fullName>
    </recommendedName>
</protein>
<dbReference type="GO" id="GO:0003677">
    <property type="term" value="F:DNA binding"/>
    <property type="evidence" value="ECO:0007669"/>
    <property type="project" value="UniProtKB-KW"/>
</dbReference>
<dbReference type="Pfam" id="PF01381">
    <property type="entry name" value="HTH_3"/>
    <property type="match status" value="1"/>
</dbReference>
<evidence type="ECO:0000313" key="4">
    <source>
        <dbReference type="Proteomes" id="UP000033684"/>
    </source>
</evidence>
<keyword evidence="4" id="KW-1185">Reference proteome</keyword>
<evidence type="ECO:0000259" key="2">
    <source>
        <dbReference type="PROSITE" id="PS50943"/>
    </source>
</evidence>
<name>A0A0F3ILF0_9GAMM</name>
<proteinExistence type="predicted"/>
<dbReference type="AlphaFoldDB" id="A0A0F3ILF0"/>